<name>A0A918KVC5_9DEIO</name>
<protein>
    <submittedName>
        <fullName evidence="1">Uncharacterized protein</fullName>
    </submittedName>
</protein>
<reference evidence="1" key="1">
    <citation type="journal article" date="2014" name="Int. J. Syst. Evol. Microbiol.">
        <title>Complete genome sequence of Corynebacterium casei LMG S-19264T (=DSM 44701T), isolated from a smear-ripened cheese.</title>
        <authorList>
            <consortium name="US DOE Joint Genome Institute (JGI-PGF)"/>
            <person name="Walter F."/>
            <person name="Albersmeier A."/>
            <person name="Kalinowski J."/>
            <person name="Ruckert C."/>
        </authorList>
    </citation>
    <scope>NUCLEOTIDE SEQUENCE</scope>
    <source>
        <strain evidence="1">JCM 31311</strain>
    </source>
</reference>
<evidence type="ECO:0000313" key="2">
    <source>
        <dbReference type="Proteomes" id="UP000603865"/>
    </source>
</evidence>
<dbReference type="EMBL" id="BMQL01000067">
    <property type="protein sequence ID" value="GGR35184.1"/>
    <property type="molecule type" value="Genomic_DNA"/>
</dbReference>
<organism evidence="1 2">
    <name type="scientific">Deinococcus ruber</name>
    <dbReference type="NCBI Taxonomy" id="1848197"/>
    <lineage>
        <taxon>Bacteria</taxon>
        <taxon>Thermotogati</taxon>
        <taxon>Deinococcota</taxon>
        <taxon>Deinococci</taxon>
        <taxon>Deinococcales</taxon>
        <taxon>Deinococcaceae</taxon>
        <taxon>Deinococcus</taxon>
    </lineage>
</organism>
<keyword evidence="2" id="KW-1185">Reference proteome</keyword>
<evidence type="ECO:0000313" key="1">
    <source>
        <dbReference type="EMBL" id="GGR35184.1"/>
    </source>
</evidence>
<accession>A0A918KVC5</accession>
<dbReference type="Proteomes" id="UP000603865">
    <property type="component" value="Unassembled WGS sequence"/>
</dbReference>
<comment type="caution">
    <text evidence="1">The sequence shown here is derived from an EMBL/GenBank/DDBJ whole genome shotgun (WGS) entry which is preliminary data.</text>
</comment>
<reference evidence="1" key="2">
    <citation type="submission" date="2020-09" db="EMBL/GenBank/DDBJ databases">
        <authorList>
            <person name="Sun Q."/>
            <person name="Ohkuma M."/>
        </authorList>
    </citation>
    <scope>NUCLEOTIDE SEQUENCE</scope>
    <source>
        <strain evidence="1">JCM 31311</strain>
    </source>
</reference>
<sequence length="299" mass="33619">MNLVNHLLTCLLTFSAAHLFTVAAWGRRHRNLSLADLDNGRTVACQWTFQSFSTVFQDMPTIQNLLRCRCTFTHSLFIVQRAVTTDELNVWVLLQPCSQRARASICEAFDRPTCRQVDDDRPIDVTTPKREIIHTNDLGDGSHDWRQEPCCPQHGGCTHPTLHLFQQGSTGIPSKHHGHLLDGCQRPPTSTNGRHESIDKSLTKDLSTTQWLCTDEAANGQFERHCRSTCWEITEVTAIPTVNSSTGEATRRTSRGCLDAGGDNGDGLFDLHRIQPKPRKLCQKESGQRFIFHTSLEAM</sequence>
<proteinExistence type="predicted"/>
<dbReference type="AlphaFoldDB" id="A0A918KVC5"/>
<gene>
    <name evidence="1" type="ORF">GCM10008957_51420</name>
</gene>